<feature type="domain" description="Protein kinase" evidence="4">
    <location>
        <begin position="647"/>
        <end position="930"/>
    </location>
</feature>
<sequence length="949" mass="106323">MERRSPPEDFVRKPWQSFSTMKRFVSEAVRLENASWRIWYMQQRSKKNMVVSKQHGRLSLSMETNEENIANMEDKTCVYCELASASLTCNGCCHDPYCVSCFKLIHMRGHLASHTAVKIQQTTASVVWNTVKDKVHKPHAVPKNTTPQQRIPCPPKPVAKKPTQSWEEKMDVLFQKLMVTSMHHDGDISVHNIDHKQLHQKWTSEGKVAVCANCKDSHITVACPLLIPSPSPAPKSTEPPINGTANVSSAQPKASPSKQQVCANCQGNHITIHCPQLMPVIPEAKKTTKQTSCANCGGDHIMLKCPNMTPSIEMPPKQGKVCANCGGDHIMLNCPNMTPSVVMPSKKGKVCANCGGGHRTLDCMSISVGPSTAVNENYKIPAAASAPADIPKAKRKSGKAIVCGNCRGEHMTITCPQLQEDSPKHVVDSIVRKCFTSYHNSNTSNSTHAYLGDEVSVHGAFQIRQAPKTPTFFAPIKESTLPVEVETSPVLPALSQLASLRTPDVWILSSLWNELPEEFLRSRGHPSHTCRDNCLDELKGWVYLKPPHCTKWRRRYMVLYRNQLVEFLDENDAKPVGFCNVHEAMMEEAQDDDDHHEHKLRLTFSSTALRYDGRKSCMWCFQSSTLFHIWKSALERASRIHTQDLFGEEDMELGKGRFAMVKRAERKHLKHCHHACAIKIIDKPAFWDLVQQGVERDDTLFREVLTQSLLTLRGNGVPHHGYVVTLLSLFETHDHLVMEMELMEGGDIYDHIVTHGPLQESQAALVMTHLIMSIQFCLQNGIAHRDVKISNLALDVRTTIGSPTNPCVLKLADFGMGAFLQPNGMLLGRCGTPGYVAPEILTAGVQEHYPPHVDMFSAGVVLYTLLCGYEPFYAINDKELILLNKAVTYFFHPEEWSHISAEAKDLITRMLTKDPQERIRPEEALSHPFLKNVKSIPERPESSTCTKLF</sequence>
<keyword evidence="5" id="KW-0418">Kinase</keyword>
<evidence type="ECO:0000259" key="3">
    <source>
        <dbReference type="PROSITE" id="PS50003"/>
    </source>
</evidence>
<keyword evidence="6" id="KW-1185">Reference proteome</keyword>
<feature type="domain" description="PH" evidence="3">
    <location>
        <begin position="535"/>
        <end position="639"/>
    </location>
</feature>
<keyword evidence="5" id="KW-0808">Transferase</keyword>
<dbReference type="GO" id="GO:0004672">
    <property type="term" value="F:protein kinase activity"/>
    <property type="evidence" value="ECO:0007669"/>
    <property type="project" value="InterPro"/>
</dbReference>
<gene>
    <name evidence="5" type="ORF">THRCLA_00676</name>
</gene>
<dbReference type="PROSITE" id="PS50011">
    <property type="entry name" value="PROTEIN_KINASE_DOM"/>
    <property type="match status" value="1"/>
</dbReference>
<dbReference type="SUPFAM" id="SSF56112">
    <property type="entry name" value="Protein kinase-like (PK-like)"/>
    <property type="match status" value="1"/>
</dbReference>
<dbReference type="GO" id="GO:0005524">
    <property type="term" value="F:ATP binding"/>
    <property type="evidence" value="ECO:0007669"/>
    <property type="project" value="UniProtKB-UniRule"/>
</dbReference>
<dbReference type="PROSITE" id="PS50003">
    <property type="entry name" value="PH_DOMAIN"/>
    <property type="match status" value="1"/>
</dbReference>
<dbReference type="SMART" id="SM00233">
    <property type="entry name" value="PH"/>
    <property type="match status" value="1"/>
</dbReference>
<dbReference type="PROSITE" id="PS00107">
    <property type="entry name" value="PROTEIN_KINASE_ATP"/>
    <property type="match status" value="1"/>
</dbReference>
<dbReference type="SMART" id="SM00220">
    <property type="entry name" value="S_TKc"/>
    <property type="match status" value="1"/>
</dbReference>
<dbReference type="Gene3D" id="2.30.29.30">
    <property type="entry name" value="Pleckstrin-homology domain (PH domain)/Phosphotyrosine-binding domain (PTB)"/>
    <property type="match status" value="1"/>
</dbReference>
<dbReference type="EMBL" id="JNBS01000251">
    <property type="protein sequence ID" value="OQS07332.1"/>
    <property type="molecule type" value="Genomic_DNA"/>
</dbReference>
<dbReference type="STRING" id="74557.A0A1W0AAL2"/>
<evidence type="ECO:0000313" key="5">
    <source>
        <dbReference type="EMBL" id="OQS07332.1"/>
    </source>
</evidence>
<dbReference type="Pfam" id="PF08550">
    <property type="entry name" value="GATA_AreA"/>
    <property type="match status" value="1"/>
</dbReference>
<proteinExistence type="predicted"/>
<dbReference type="InterPro" id="IPR001849">
    <property type="entry name" value="PH_domain"/>
</dbReference>
<comment type="caution">
    <text evidence="5">The sequence shown here is derived from an EMBL/GenBank/DDBJ whole genome shotgun (WGS) entry which is preliminary data.</text>
</comment>
<keyword evidence="1" id="KW-0067">ATP-binding</keyword>
<organism evidence="5 6">
    <name type="scientific">Thraustotheca clavata</name>
    <dbReference type="NCBI Taxonomy" id="74557"/>
    <lineage>
        <taxon>Eukaryota</taxon>
        <taxon>Sar</taxon>
        <taxon>Stramenopiles</taxon>
        <taxon>Oomycota</taxon>
        <taxon>Saprolegniomycetes</taxon>
        <taxon>Saprolegniales</taxon>
        <taxon>Achlyaceae</taxon>
        <taxon>Thraustotheca</taxon>
    </lineage>
</organism>
<feature type="region of interest" description="Disordered" evidence="2">
    <location>
        <begin position="232"/>
        <end position="253"/>
    </location>
</feature>
<dbReference type="Pfam" id="PF00069">
    <property type="entry name" value="Pkinase"/>
    <property type="match status" value="1"/>
</dbReference>
<dbReference type="CDD" id="cd00821">
    <property type="entry name" value="PH"/>
    <property type="match status" value="1"/>
</dbReference>
<evidence type="ECO:0000256" key="1">
    <source>
        <dbReference type="PROSITE-ProRule" id="PRU10141"/>
    </source>
</evidence>
<protein>
    <submittedName>
        <fullName evidence="5">Calcium/calmodulin-dependent protein kinase</fullName>
    </submittedName>
</protein>
<dbReference type="PANTHER" id="PTHR24347">
    <property type="entry name" value="SERINE/THREONINE-PROTEIN KINASE"/>
    <property type="match status" value="1"/>
</dbReference>
<dbReference type="InterPro" id="IPR011993">
    <property type="entry name" value="PH-like_dom_sf"/>
</dbReference>
<feature type="binding site" evidence="1">
    <location>
        <position position="679"/>
    </location>
    <ligand>
        <name>ATP</name>
        <dbReference type="ChEBI" id="CHEBI:30616"/>
    </ligand>
</feature>
<dbReference type="InterPro" id="IPR000719">
    <property type="entry name" value="Prot_kinase_dom"/>
</dbReference>
<name>A0A1W0AAL2_9STRA</name>
<dbReference type="SUPFAM" id="SSF50729">
    <property type="entry name" value="PH domain-like"/>
    <property type="match status" value="1"/>
</dbReference>
<reference evidence="5 6" key="1">
    <citation type="journal article" date="2014" name="Genome Biol. Evol.">
        <title>The secreted proteins of Achlya hypogyna and Thraustotheca clavata identify the ancestral oomycete secretome and reveal gene acquisitions by horizontal gene transfer.</title>
        <authorList>
            <person name="Misner I."/>
            <person name="Blouin N."/>
            <person name="Leonard G."/>
            <person name="Richards T.A."/>
            <person name="Lane C.E."/>
        </authorList>
    </citation>
    <scope>NUCLEOTIDE SEQUENCE [LARGE SCALE GENOMIC DNA]</scope>
    <source>
        <strain evidence="5 6">ATCC 34112</strain>
    </source>
</reference>
<dbReference type="Pfam" id="PF00169">
    <property type="entry name" value="PH"/>
    <property type="match status" value="1"/>
</dbReference>
<dbReference type="Proteomes" id="UP000243217">
    <property type="component" value="Unassembled WGS sequence"/>
</dbReference>
<accession>A0A1W0AAL2</accession>
<feature type="region of interest" description="Disordered" evidence="2">
    <location>
        <begin position="138"/>
        <end position="164"/>
    </location>
</feature>
<evidence type="ECO:0000313" key="6">
    <source>
        <dbReference type="Proteomes" id="UP000243217"/>
    </source>
</evidence>
<evidence type="ECO:0000256" key="2">
    <source>
        <dbReference type="SAM" id="MobiDB-lite"/>
    </source>
</evidence>
<dbReference type="Gene3D" id="1.10.510.10">
    <property type="entry name" value="Transferase(Phosphotransferase) domain 1"/>
    <property type="match status" value="1"/>
</dbReference>
<dbReference type="InterPro" id="IPR013860">
    <property type="entry name" value="AreA_GATA"/>
</dbReference>
<dbReference type="AlphaFoldDB" id="A0A1W0AAL2"/>
<evidence type="ECO:0000259" key="4">
    <source>
        <dbReference type="PROSITE" id="PS50011"/>
    </source>
</evidence>
<dbReference type="InterPro" id="IPR011009">
    <property type="entry name" value="Kinase-like_dom_sf"/>
</dbReference>
<keyword evidence="1" id="KW-0547">Nucleotide-binding</keyword>
<dbReference type="OrthoDB" id="40902at2759"/>
<dbReference type="InterPro" id="IPR017441">
    <property type="entry name" value="Protein_kinase_ATP_BS"/>
</dbReference>
<feature type="compositionally biased region" description="Polar residues" evidence="2">
    <location>
        <begin position="243"/>
        <end position="253"/>
    </location>
</feature>